<evidence type="ECO:0000256" key="1">
    <source>
        <dbReference type="RuleBase" id="RU369095"/>
    </source>
</evidence>
<gene>
    <name evidence="4" type="ORF">Taro_037262</name>
</gene>
<dbReference type="OrthoDB" id="306690at2759"/>
<reference evidence="4" key="1">
    <citation type="submission" date="2017-07" db="EMBL/GenBank/DDBJ databases">
        <title>Taro Niue Genome Assembly and Annotation.</title>
        <authorList>
            <person name="Atibalentja N."/>
            <person name="Keating K."/>
            <person name="Fields C.J."/>
        </authorList>
    </citation>
    <scope>NUCLEOTIDE SEQUENCE</scope>
    <source>
        <strain evidence="4">Niue_2</strain>
        <tissue evidence="4">Leaf</tissue>
    </source>
</reference>
<dbReference type="InterPro" id="IPR045168">
    <property type="entry name" value="YTH_prot"/>
</dbReference>
<dbReference type="PROSITE" id="PS50882">
    <property type="entry name" value="YTH"/>
    <property type="match status" value="1"/>
</dbReference>
<evidence type="ECO:0000256" key="2">
    <source>
        <dbReference type="SAM" id="MobiDB-lite"/>
    </source>
</evidence>
<keyword evidence="1" id="KW-0694">RNA-binding</keyword>
<organism evidence="4 5">
    <name type="scientific">Colocasia esculenta</name>
    <name type="common">Wild taro</name>
    <name type="synonym">Arum esculentum</name>
    <dbReference type="NCBI Taxonomy" id="4460"/>
    <lineage>
        <taxon>Eukaryota</taxon>
        <taxon>Viridiplantae</taxon>
        <taxon>Streptophyta</taxon>
        <taxon>Embryophyta</taxon>
        <taxon>Tracheophyta</taxon>
        <taxon>Spermatophyta</taxon>
        <taxon>Magnoliopsida</taxon>
        <taxon>Liliopsida</taxon>
        <taxon>Araceae</taxon>
        <taxon>Aroideae</taxon>
        <taxon>Colocasieae</taxon>
        <taxon>Colocasia</taxon>
    </lineage>
</organism>
<dbReference type="Gene3D" id="3.10.590.10">
    <property type="entry name" value="ph1033 like domains"/>
    <property type="match status" value="1"/>
</dbReference>
<dbReference type="Proteomes" id="UP000652761">
    <property type="component" value="Unassembled WGS sequence"/>
</dbReference>
<dbReference type="EMBL" id="NMUH01003220">
    <property type="protein sequence ID" value="MQM04461.1"/>
    <property type="molecule type" value="Genomic_DNA"/>
</dbReference>
<comment type="similarity">
    <text evidence="1">Belongs to the YTHDF family.</text>
</comment>
<evidence type="ECO:0000313" key="4">
    <source>
        <dbReference type="EMBL" id="MQM04461.1"/>
    </source>
</evidence>
<dbReference type="GO" id="GO:0005737">
    <property type="term" value="C:cytoplasm"/>
    <property type="evidence" value="ECO:0007669"/>
    <property type="project" value="TreeGrafter"/>
</dbReference>
<sequence length="622" mass="68927">MASVPAQEGPGGVAPPSESESLGTLTIDPVGTEESSLCSDNLNKQILSTKDEKIESTSDPHGETSMETPSERTDQPGSVTAADHNAVYQPTIYTPQAQAIYYGGFKDPPGKWDEYQFFNPEGIELRPQGAPSVMFHTGYGYSPQIPHGPYSPVATPLPSARGESQMYPTQQFQVTGPYVQQHGANAMPFLDSPTQASQTVAQMPFGFEQGFDGFGSSGLWSEWLKSPDRHKSPIPFSPAISPQPTRGLGPLEHSISPFSSGMGFQQQRQYGFGSSMSSYGSGYSHGRIHHQGANFGANLQTNDWRWVTTGKGRQRGGGVTAVCNYDGSHDFLGDQARGPRATRPKNFSADNNNIVSTAGVDCESYNKPDFTTEYEDAKFFIIKSYSEDNVHKSIKYGVWASTSNGNKKLDSAYREAKEKGPEAPVFLFFSVNASAQFCGVAEMIGPVDFEKSMDYWQQDRWTGHFPVQWHIIKDVANNFFRHIILENNDNKPVTNSRDTQEVKLEQGLEMLNILKNHEAERSILDDFDFYESRQKAMQERRARQQQQQPVMDGELHNPAPLPRGLITQMSKTFAQAVQLDENPKEDPAAGDKTSFRSRKIFVSHSKIVIPVDDLPVSKVFSQ</sequence>
<protein>
    <recommendedName>
        <fullName evidence="1">YTH domain-containing family protein</fullName>
    </recommendedName>
</protein>
<feature type="region of interest" description="Disordered" evidence="2">
    <location>
        <begin position="535"/>
        <end position="563"/>
    </location>
</feature>
<dbReference type="CDD" id="cd21134">
    <property type="entry name" value="YTH"/>
    <property type="match status" value="1"/>
</dbReference>
<feature type="domain" description="YTH" evidence="3">
    <location>
        <begin position="377"/>
        <end position="514"/>
    </location>
</feature>
<feature type="compositionally biased region" description="Polar residues" evidence="2">
    <location>
        <begin position="33"/>
        <end position="48"/>
    </location>
</feature>
<dbReference type="InterPro" id="IPR007275">
    <property type="entry name" value="YTH_domain"/>
</dbReference>
<dbReference type="GO" id="GO:0003729">
    <property type="term" value="F:mRNA binding"/>
    <property type="evidence" value="ECO:0007669"/>
    <property type="project" value="UniProtKB-UniRule"/>
</dbReference>
<accession>A0A843WFQ8</accession>
<feature type="region of interest" description="Disordered" evidence="2">
    <location>
        <begin position="1"/>
        <end position="78"/>
    </location>
</feature>
<feature type="compositionally biased region" description="Basic and acidic residues" evidence="2">
    <location>
        <begin position="49"/>
        <end position="74"/>
    </location>
</feature>
<dbReference type="Pfam" id="PF04146">
    <property type="entry name" value="YTH"/>
    <property type="match status" value="1"/>
</dbReference>
<evidence type="ECO:0000259" key="3">
    <source>
        <dbReference type="PROSITE" id="PS50882"/>
    </source>
</evidence>
<dbReference type="PANTHER" id="PTHR12357">
    <property type="entry name" value="YTH YT521-B HOMOLOGY DOMAIN-CONTAINING"/>
    <property type="match status" value="1"/>
</dbReference>
<proteinExistence type="inferred from homology"/>
<dbReference type="GO" id="GO:0061157">
    <property type="term" value="P:mRNA destabilization"/>
    <property type="evidence" value="ECO:0007669"/>
    <property type="project" value="TreeGrafter"/>
</dbReference>
<dbReference type="PANTHER" id="PTHR12357:SF89">
    <property type="entry name" value="YTH DOMAIN-CONTAINING FAMILY PROTEIN"/>
    <property type="match status" value="1"/>
</dbReference>
<keyword evidence="5" id="KW-1185">Reference proteome</keyword>
<comment type="function">
    <text evidence="1">Specifically recognizes and binds N6-methyladenosine (m6A)-containing RNAs, and regulates mRNA stability. M6A is a modification present at internal sites of mRNAs and some non-coding RNAs and plays a role in mRNA stability and processing.</text>
</comment>
<name>A0A843WFQ8_COLES</name>
<dbReference type="GO" id="GO:1990247">
    <property type="term" value="F:N6-methyladenosine-containing RNA reader activity"/>
    <property type="evidence" value="ECO:0007669"/>
    <property type="project" value="UniProtKB-UniRule"/>
</dbReference>
<dbReference type="AlphaFoldDB" id="A0A843WFQ8"/>
<evidence type="ECO:0000313" key="5">
    <source>
        <dbReference type="Proteomes" id="UP000652761"/>
    </source>
</evidence>
<comment type="caution">
    <text evidence="4">The sequence shown here is derived from an EMBL/GenBank/DDBJ whole genome shotgun (WGS) entry which is preliminary data.</text>
</comment>